<dbReference type="KEGG" id="saga:M5M_08585"/>
<proteinExistence type="predicted"/>
<dbReference type="Proteomes" id="UP000000466">
    <property type="component" value="Chromosome"/>
</dbReference>
<dbReference type="EMBL" id="CP003746">
    <property type="protein sequence ID" value="AFU98906.2"/>
    <property type="molecule type" value="Genomic_DNA"/>
</dbReference>
<dbReference type="AlphaFoldDB" id="K4KIQ2"/>
<name>K4KIQ2_SIMAS</name>
<protein>
    <submittedName>
        <fullName evidence="1">Fis family transcriptional regulator</fullName>
    </submittedName>
</protein>
<evidence type="ECO:0000313" key="2">
    <source>
        <dbReference type="Proteomes" id="UP000000466"/>
    </source>
</evidence>
<evidence type="ECO:0000313" key="1">
    <source>
        <dbReference type="EMBL" id="AFU98906.2"/>
    </source>
</evidence>
<organism evidence="1 2">
    <name type="scientific">Simiduia agarivorans (strain DSM 21679 / JCM 13881 / BCRC 17597 / SA1)</name>
    <dbReference type="NCBI Taxonomy" id="1117647"/>
    <lineage>
        <taxon>Bacteria</taxon>
        <taxon>Pseudomonadati</taxon>
        <taxon>Pseudomonadota</taxon>
        <taxon>Gammaproteobacteria</taxon>
        <taxon>Cellvibrionales</taxon>
        <taxon>Cellvibrionaceae</taxon>
        <taxon>Simiduia</taxon>
    </lineage>
</organism>
<dbReference type="HOGENOM" id="CLU_1123908_0_0_6"/>
<accession>K4KIQ2</accession>
<dbReference type="RefSeq" id="WP_016389308.1">
    <property type="nucleotide sequence ID" value="NC_018868.3"/>
</dbReference>
<reference evidence="1 2" key="1">
    <citation type="journal article" date="2013" name="Genome Announc.">
        <title>Complete genome sequence of Simiduia agarivorans SA1(T), a marine bacterium able to degrade a variety of polysaccharides.</title>
        <authorList>
            <person name="Lin S.Y."/>
            <person name="Shieh W.Y."/>
            <person name="Chen J.S."/>
            <person name="Tang S.L."/>
        </authorList>
    </citation>
    <scope>NUCLEOTIDE SEQUENCE [LARGE SCALE GENOMIC DNA]</scope>
    <source>
        <strain evidence="2">DSM 21679 / JCM 13881 / BCRC 17597 / SA1</strain>
    </source>
</reference>
<gene>
    <name evidence="1" type="ordered locus">M5M_08585</name>
</gene>
<dbReference type="STRING" id="1117647.M5M_08585"/>
<keyword evidence="2" id="KW-1185">Reference proteome</keyword>
<sequence length="247" mass="26065">MLNERARRQYLEAMGIQTYMPRLQLPAAPQAAPVDLSFLPAALEADVASPASPPATAAASGESPKASGEVLGELLNTMGAVTKAAQPTVPKPAATPKHKTAAAPALNVSLWQVADLLILADRHPEQALPVNSLLANILVALNRPADTRKPEVIRWPLEGLAAAHAGNAEDYFLPILQARRPADQTSTLLCFGEQISQALCGQDDAGTALTLPGGDSLPTLRLPSLDTLLIQPELKASVWAAIKHLRQ</sequence>